<reference evidence="2" key="1">
    <citation type="submission" date="2015-01" db="EMBL/GenBank/DDBJ databases">
        <authorList>
            <person name="Aksoy S."/>
            <person name="Warren W."/>
            <person name="Wilson R.K."/>
        </authorList>
    </citation>
    <scope>NUCLEOTIDE SEQUENCE [LARGE SCALE GENOMIC DNA]</scope>
    <source>
        <strain evidence="2">IAEA</strain>
    </source>
</reference>
<name>A0A1B0AR49_9MUSC</name>
<accession>A0A1B0AR49</accession>
<dbReference type="EnsemblMetazoa" id="GPPI005495-RA">
    <property type="protein sequence ID" value="GPPI005495-PA"/>
    <property type="gene ID" value="GPPI005495"/>
</dbReference>
<keyword evidence="2" id="KW-1185">Reference proteome</keyword>
<dbReference type="EMBL" id="JXJN01002239">
    <property type="status" value="NOT_ANNOTATED_CDS"/>
    <property type="molecule type" value="Genomic_DNA"/>
</dbReference>
<dbReference type="VEuPathDB" id="VectorBase:GPPI005495"/>
<organism evidence="1 2">
    <name type="scientific">Glossina palpalis gambiensis</name>
    <dbReference type="NCBI Taxonomy" id="67801"/>
    <lineage>
        <taxon>Eukaryota</taxon>
        <taxon>Metazoa</taxon>
        <taxon>Ecdysozoa</taxon>
        <taxon>Arthropoda</taxon>
        <taxon>Hexapoda</taxon>
        <taxon>Insecta</taxon>
        <taxon>Pterygota</taxon>
        <taxon>Neoptera</taxon>
        <taxon>Endopterygota</taxon>
        <taxon>Diptera</taxon>
        <taxon>Brachycera</taxon>
        <taxon>Muscomorpha</taxon>
        <taxon>Hippoboscoidea</taxon>
        <taxon>Glossinidae</taxon>
        <taxon>Glossina</taxon>
    </lineage>
</organism>
<sequence length="89" mass="10616">MEADDYWESFEISEDENDNEIDNEFFVDNLVRFKGRVTFITYNPNKPTKWGIKIVKRLTYTIYLLCSITSENLVRPDLPISTRIPLYLF</sequence>
<proteinExistence type="predicted"/>
<reference evidence="1" key="2">
    <citation type="submission" date="2020-05" db="UniProtKB">
        <authorList>
            <consortium name="EnsemblMetazoa"/>
        </authorList>
    </citation>
    <scope>IDENTIFICATION</scope>
    <source>
        <strain evidence="1">IAEA</strain>
    </source>
</reference>
<evidence type="ECO:0000313" key="2">
    <source>
        <dbReference type="Proteomes" id="UP000092460"/>
    </source>
</evidence>
<protein>
    <recommendedName>
        <fullName evidence="3">PiggyBac transposable element-derived protein domain-containing protein</fullName>
    </recommendedName>
</protein>
<dbReference type="AlphaFoldDB" id="A0A1B0AR49"/>
<evidence type="ECO:0000313" key="1">
    <source>
        <dbReference type="EnsemblMetazoa" id="GPPI005495-PA"/>
    </source>
</evidence>
<evidence type="ECO:0008006" key="3">
    <source>
        <dbReference type="Google" id="ProtNLM"/>
    </source>
</evidence>
<dbReference type="STRING" id="67801.A0A1B0AR49"/>
<dbReference type="Proteomes" id="UP000092460">
    <property type="component" value="Unassembled WGS sequence"/>
</dbReference>